<dbReference type="GO" id="GO:0016787">
    <property type="term" value="F:hydrolase activity"/>
    <property type="evidence" value="ECO:0007669"/>
    <property type="project" value="UniProtKB-KW"/>
</dbReference>
<dbReference type="OrthoDB" id="9801763at2"/>
<evidence type="ECO:0000259" key="3">
    <source>
        <dbReference type="Pfam" id="PF02230"/>
    </source>
</evidence>
<sequence length="215" mass="23861">MNNPHLALPAVEYGVPVEDATLAVILVHGRGQSPDWMYENVVRRLDWASVAWRAPVAADASWYPERFIAPAELNEPRLSYALACVEAASEKLRRQGIPYDSQILMGFSQGACLCSEFVWRAKRKYRALVSFTGGLIGPPGMTRETRAFCYDGMPALFSTWDEDPYVPVDEVCKSAELFKKAGAAVILHADSGTEHGIRDAEIRYAHRLIDAGRSD</sequence>
<dbReference type="SUPFAM" id="SSF53474">
    <property type="entry name" value="alpha/beta-Hydrolases"/>
    <property type="match status" value="1"/>
</dbReference>
<evidence type="ECO:0000256" key="1">
    <source>
        <dbReference type="ARBA" id="ARBA00006499"/>
    </source>
</evidence>
<dbReference type="STRING" id="1777137.AWB76_02397"/>
<keyword evidence="5" id="KW-1185">Reference proteome</keyword>
<dbReference type="EMBL" id="FCOI02000006">
    <property type="protein sequence ID" value="SAK57073.1"/>
    <property type="molecule type" value="Genomic_DNA"/>
</dbReference>
<proteinExistence type="inferred from homology"/>
<dbReference type="InterPro" id="IPR029058">
    <property type="entry name" value="AB_hydrolase_fold"/>
</dbReference>
<dbReference type="Proteomes" id="UP000054624">
    <property type="component" value="Unassembled WGS sequence"/>
</dbReference>
<protein>
    <submittedName>
        <fullName evidence="4">Phospholipase/Carboxylesterase</fullName>
    </submittedName>
</protein>
<dbReference type="InterPro" id="IPR003140">
    <property type="entry name" value="PLipase/COase/thioEstase"/>
</dbReference>
<dbReference type="PANTHER" id="PTHR10655">
    <property type="entry name" value="LYSOPHOSPHOLIPASE-RELATED"/>
    <property type="match status" value="1"/>
</dbReference>
<dbReference type="Pfam" id="PF02230">
    <property type="entry name" value="Abhydrolase_2"/>
    <property type="match status" value="1"/>
</dbReference>
<dbReference type="InterPro" id="IPR050565">
    <property type="entry name" value="LYPA1-2/EST-like"/>
</dbReference>
<evidence type="ECO:0000256" key="2">
    <source>
        <dbReference type="ARBA" id="ARBA00022801"/>
    </source>
</evidence>
<organism evidence="4 5">
    <name type="scientific">Caballeronia temeraria</name>
    <dbReference type="NCBI Taxonomy" id="1777137"/>
    <lineage>
        <taxon>Bacteria</taxon>
        <taxon>Pseudomonadati</taxon>
        <taxon>Pseudomonadota</taxon>
        <taxon>Betaproteobacteria</taxon>
        <taxon>Burkholderiales</taxon>
        <taxon>Burkholderiaceae</taxon>
        <taxon>Caballeronia</taxon>
    </lineage>
</organism>
<dbReference type="PANTHER" id="PTHR10655:SF17">
    <property type="entry name" value="LYSOPHOSPHOLIPASE-LIKE PROTEIN 1"/>
    <property type="match status" value="1"/>
</dbReference>
<feature type="domain" description="Phospholipase/carboxylesterase/thioesterase" evidence="3">
    <location>
        <begin position="18"/>
        <end position="206"/>
    </location>
</feature>
<accession>A0A158AH44</accession>
<comment type="similarity">
    <text evidence="1">Belongs to the AB hydrolase superfamily. AB hydrolase 2 family.</text>
</comment>
<evidence type="ECO:0000313" key="4">
    <source>
        <dbReference type="EMBL" id="SAK57073.1"/>
    </source>
</evidence>
<name>A0A158AH44_9BURK</name>
<gene>
    <name evidence="4" type="ORF">AWB76_02397</name>
</gene>
<evidence type="ECO:0000313" key="5">
    <source>
        <dbReference type="Proteomes" id="UP000054624"/>
    </source>
</evidence>
<dbReference type="Gene3D" id="3.40.50.1820">
    <property type="entry name" value="alpha/beta hydrolase"/>
    <property type="match status" value="1"/>
</dbReference>
<keyword evidence="2" id="KW-0378">Hydrolase</keyword>
<dbReference type="AlphaFoldDB" id="A0A158AH44"/>
<reference evidence="5" key="1">
    <citation type="submission" date="2016-01" db="EMBL/GenBank/DDBJ databases">
        <authorList>
            <person name="Peeters Charlotte."/>
        </authorList>
    </citation>
    <scope>NUCLEOTIDE SEQUENCE [LARGE SCALE GENOMIC DNA]</scope>
</reference>